<name>A0A1M5PT33_9BRAD</name>
<dbReference type="EMBL" id="LT670818">
    <property type="protein sequence ID" value="SHH04938.1"/>
    <property type="molecule type" value="Genomic_DNA"/>
</dbReference>
<feature type="region of interest" description="Disordered" evidence="1">
    <location>
        <begin position="1"/>
        <end position="21"/>
    </location>
</feature>
<protein>
    <submittedName>
        <fullName evidence="2">Uncharacterized protein</fullName>
    </submittedName>
</protein>
<evidence type="ECO:0000313" key="2">
    <source>
        <dbReference type="EMBL" id="SHH04938.1"/>
    </source>
</evidence>
<evidence type="ECO:0000256" key="1">
    <source>
        <dbReference type="SAM" id="MobiDB-lite"/>
    </source>
</evidence>
<proteinExistence type="predicted"/>
<gene>
    <name evidence="2" type="ORF">SAMN05444169_5454</name>
</gene>
<dbReference type="AlphaFoldDB" id="A0A1M5PT33"/>
<sequence length="57" mass="6212">MSQQMASKVEPHAGNDGLSLGSDDECVQKLAALIEHRDNRNLDEIARLIGRLAVPVE</sequence>
<organism evidence="2 3">
    <name type="scientific">Bradyrhizobium erythrophlei</name>
    <dbReference type="NCBI Taxonomy" id="1437360"/>
    <lineage>
        <taxon>Bacteria</taxon>
        <taxon>Pseudomonadati</taxon>
        <taxon>Pseudomonadota</taxon>
        <taxon>Alphaproteobacteria</taxon>
        <taxon>Hyphomicrobiales</taxon>
        <taxon>Nitrobacteraceae</taxon>
        <taxon>Bradyrhizobium</taxon>
    </lineage>
</organism>
<evidence type="ECO:0000313" key="3">
    <source>
        <dbReference type="Proteomes" id="UP000190675"/>
    </source>
</evidence>
<accession>A0A1M5PT33</accession>
<reference evidence="2 3" key="1">
    <citation type="submission" date="2016-11" db="EMBL/GenBank/DDBJ databases">
        <authorList>
            <person name="Jaros S."/>
            <person name="Januszkiewicz K."/>
            <person name="Wedrychowicz H."/>
        </authorList>
    </citation>
    <scope>NUCLEOTIDE SEQUENCE [LARGE SCALE GENOMIC DNA]</scope>
    <source>
        <strain evidence="2 3">GAS242</strain>
    </source>
</reference>
<dbReference type="Proteomes" id="UP000190675">
    <property type="component" value="Chromosome I"/>
</dbReference>